<dbReference type="AlphaFoldDB" id="A0A5D3C544"/>
<evidence type="ECO:0000313" key="2">
    <source>
        <dbReference type="Proteomes" id="UP000321947"/>
    </source>
</evidence>
<dbReference type="Proteomes" id="UP000321947">
    <property type="component" value="Unassembled WGS sequence"/>
</dbReference>
<comment type="caution">
    <text evidence="1">The sequence shown here is derived from an EMBL/GenBank/DDBJ whole genome shotgun (WGS) entry which is preliminary data.</text>
</comment>
<accession>A0A5D3C544</accession>
<gene>
    <name evidence="1" type="ORF">E5676_scaffold70G00230</name>
</gene>
<evidence type="ECO:0000313" key="1">
    <source>
        <dbReference type="EMBL" id="TYK06495.1"/>
    </source>
</evidence>
<sequence>MAMRMIEHMESISSLTITESSKCIMIVTEKVSLMRNFIKMSDPMKAAYCKSSSKRFERATPPSLATAQLAVDNAAENPKSPILPLSHRYFSLLLSTITVHLSEYVRRICHRQTRGRICLPLLVRLPHKSCHSKSSNVDFSLSLEVLVGIWIIVSKHGSHPFEWITRGVKGTFRNPWKDISIELPTFSRFVLVAWGMGNDRCDLSSFLTQGGFTVRVGRRDAHVWIPNPSRGFSCDSLFWLLDPTPPSIFDVVMRTKVLKKVRFSFACSRSVRVTIKEFLLHPHFSDEGGFLWRSAVYAIICDILGERNDKVFMG</sequence>
<dbReference type="EMBL" id="SSTD01013523">
    <property type="protein sequence ID" value="TYK06495.1"/>
    <property type="molecule type" value="Genomic_DNA"/>
</dbReference>
<reference evidence="1 2" key="1">
    <citation type="submission" date="2019-08" db="EMBL/GenBank/DDBJ databases">
        <title>Draft genome sequences of two oriental melons (Cucumis melo L. var makuwa).</title>
        <authorList>
            <person name="Kwon S.-Y."/>
        </authorList>
    </citation>
    <scope>NUCLEOTIDE SEQUENCE [LARGE SCALE GENOMIC DNA]</scope>
    <source>
        <strain evidence="2">cv. Chang Bougi</strain>
        <tissue evidence="1">Leaf</tissue>
    </source>
</reference>
<proteinExistence type="predicted"/>
<organism evidence="1 2">
    <name type="scientific">Cucumis melo var. makuwa</name>
    <name type="common">Oriental melon</name>
    <dbReference type="NCBI Taxonomy" id="1194695"/>
    <lineage>
        <taxon>Eukaryota</taxon>
        <taxon>Viridiplantae</taxon>
        <taxon>Streptophyta</taxon>
        <taxon>Embryophyta</taxon>
        <taxon>Tracheophyta</taxon>
        <taxon>Spermatophyta</taxon>
        <taxon>Magnoliopsida</taxon>
        <taxon>eudicotyledons</taxon>
        <taxon>Gunneridae</taxon>
        <taxon>Pentapetalae</taxon>
        <taxon>rosids</taxon>
        <taxon>fabids</taxon>
        <taxon>Cucurbitales</taxon>
        <taxon>Cucurbitaceae</taxon>
        <taxon>Benincaseae</taxon>
        <taxon>Cucumis</taxon>
    </lineage>
</organism>
<name>A0A5D3C544_CUCMM</name>
<protein>
    <submittedName>
        <fullName evidence="1">ACT11D09.5</fullName>
    </submittedName>
</protein>